<evidence type="ECO:0000256" key="1">
    <source>
        <dbReference type="SAM" id="Phobius"/>
    </source>
</evidence>
<dbReference type="SUPFAM" id="SSF55874">
    <property type="entry name" value="ATPase domain of HSP90 chaperone/DNA topoisomerase II/histidine kinase"/>
    <property type="match status" value="1"/>
</dbReference>
<evidence type="ECO:0000313" key="4">
    <source>
        <dbReference type="EMBL" id="MPM15107.1"/>
    </source>
</evidence>
<dbReference type="Gene3D" id="3.30.565.10">
    <property type="entry name" value="Histidine kinase-like ATPase, C-terminal domain"/>
    <property type="match status" value="1"/>
</dbReference>
<feature type="transmembrane region" description="Helical" evidence="1">
    <location>
        <begin position="305"/>
        <end position="329"/>
    </location>
</feature>
<dbReference type="GO" id="GO:0000155">
    <property type="term" value="F:phosphorelay sensor kinase activity"/>
    <property type="evidence" value="ECO:0007669"/>
    <property type="project" value="InterPro"/>
</dbReference>
<keyword evidence="1" id="KW-0472">Membrane</keyword>
<dbReference type="InterPro" id="IPR036890">
    <property type="entry name" value="HATPase_C_sf"/>
</dbReference>
<dbReference type="EMBL" id="VSSQ01002387">
    <property type="protein sequence ID" value="MPM15107.1"/>
    <property type="molecule type" value="Genomic_DNA"/>
</dbReference>
<sequence length="602" mass="70102">MGKIKNLNIWKYIKEYRFNSILVKYFITINLFITFPLFLALFIAFNHLNNIYKDQIMNANLAALSRTKDSIDMISRQVETTLLSLATDLEVENILRFNSRNYDEKNSDMLKSINNIEKVINTYVYYGDFINSICIYSEKSDYKIVTSNMSYIDWKYSDTLEKEFHKNISKSYWTSVIPEKNTISFFRAIPLYSTEKSGVVVVSIDIDRVNKLINQNKEFTIEDFYILNDDSIIFNKDTKLLNKNISSIKALQEINISNLGRGSTITIDGKEYFINNIKSNYNDWNFISLISTKDNKLRVNRIRDIMIGFLIFSISLVLIISFLIAVKLFTPIEEMVRILEKKNYDVMPIYSKSNINELKIISRGLDNSISDVQYLKKELNNRMRLLKKARSIALQSQINSHFLFNTLENIKWKVMEFTNGENEGSHMISNLSKLLRISLNTKGYMNTLKNEIEHVKIYLEIQKIRYENKFEVLYDIHEGTLESMLPKITLQPIVENAIYHGIKPTNKKCTLAIRSFLLEDKILIEINDDGAGMQEEDCRSINKELQTEYIKEENHIGIKNVNQRIKLSFGEDYGIEIKSKINIGTSIIITIPLDSKINSNEI</sequence>
<keyword evidence="1" id="KW-0812">Transmembrane</keyword>
<dbReference type="InterPro" id="IPR003594">
    <property type="entry name" value="HATPase_dom"/>
</dbReference>
<feature type="domain" description="Signal transduction histidine kinase internal region" evidence="3">
    <location>
        <begin position="393"/>
        <end position="470"/>
    </location>
</feature>
<protein>
    <recommendedName>
        <fullName evidence="5">Histidine kinase/HSP90-like ATPase domain-containing protein</fullName>
    </recommendedName>
</protein>
<evidence type="ECO:0000259" key="3">
    <source>
        <dbReference type="Pfam" id="PF06580"/>
    </source>
</evidence>
<dbReference type="PANTHER" id="PTHR34220">
    <property type="entry name" value="SENSOR HISTIDINE KINASE YPDA"/>
    <property type="match status" value="1"/>
</dbReference>
<comment type="caution">
    <text evidence="4">The sequence shown here is derived from an EMBL/GenBank/DDBJ whole genome shotgun (WGS) entry which is preliminary data.</text>
</comment>
<dbReference type="Pfam" id="PF06580">
    <property type="entry name" value="His_kinase"/>
    <property type="match status" value="1"/>
</dbReference>
<evidence type="ECO:0008006" key="5">
    <source>
        <dbReference type="Google" id="ProtNLM"/>
    </source>
</evidence>
<name>A0A644XGR4_9ZZZZ</name>
<proteinExistence type="predicted"/>
<reference evidence="4" key="1">
    <citation type="submission" date="2019-08" db="EMBL/GenBank/DDBJ databases">
        <authorList>
            <person name="Kucharzyk K."/>
            <person name="Murdoch R.W."/>
            <person name="Higgins S."/>
            <person name="Loffler F."/>
        </authorList>
    </citation>
    <scope>NUCLEOTIDE SEQUENCE</scope>
</reference>
<dbReference type="PANTHER" id="PTHR34220:SF7">
    <property type="entry name" value="SENSOR HISTIDINE KINASE YPDA"/>
    <property type="match status" value="1"/>
</dbReference>
<dbReference type="InterPro" id="IPR050640">
    <property type="entry name" value="Bact_2-comp_sensor_kinase"/>
</dbReference>
<feature type="domain" description="Histidine kinase/HSP90-like ATPase" evidence="2">
    <location>
        <begin position="490"/>
        <end position="594"/>
    </location>
</feature>
<accession>A0A644XGR4</accession>
<keyword evidence="1" id="KW-1133">Transmembrane helix</keyword>
<dbReference type="Pfam" id="PF02518">
    <property type="entry name" value="HATPase_c"/>
    <property type="match status" value="1"/>
</dbReference>
<dbReference type="InterPro" id="IPR010559">
    <property type="entry name" value="Sig_transdc_His_kin_internal"/>
</dbReference>
<dbReference type="GO" id="GO:0016020">
    <property type="term" value="C:membrane"/>
    <property type="evidence" value="ECO:0007669"/>
    <property type="project" value="InterPro"/>
</dbReference>
<feature type="transmembrane region" description="Helical" evidence="1">
    <location>
        <begin position="21"/>
        <end position="45"/>
    </location>
</feature>
<evidence type="ECO:0000259" key="2">
    <source>
        <dbReference type="Pfam" id="PF02518"/>
    </source>
</evidence>
<gene>
    <name evidence="4" type="ORF">SDC9_61473</name>
</gene>
<organism evidence="4">
    <name type="scientific">bioreactor metagenome</name>
    <dbReference type="NCBI Taxonomy" id="1076179"/>
    <lineage>
        <taxon>unclassified sequences</taxon>
        <taxon>metagenomes</taxon>
        <taxon>ecological metagenomes</taxon>
    </lineage>
</organism>
<dbReference type="AlphaFoldDB" id="A0A644XGR4"/>
<dbReference type="Gene3D" id="3.30.450.20">
    <property type="entry name" value="PAS domain"/>
    <property type="match status" value="1"/>
</dbReference>